<dbReference type="EMBL" id="DVNH01000054">
    <property type="protein sequence ID" value="HIU52348.1"/>
    <property type="molecule type" value="Genomic_DNA"/>
</dbReference>
<gene>
    <name evidence="1" type="ORF">IAB70_07045</name>
</gene>
<organism evidence="1 2">
    <name type="scientific">Candidatus Merdicola faecigallinarum</name>
    <dbReference type="NCBI Taxonomy" id="2840862"/>
    <lineage>
        <taxon>Bacteria</taxon>
        <taxon>Bacillati</taxon>
        <taxon>Bacillota</taxon>
        <taxon>Clostridia</taxon>
        <taxon>Candidatus Merdicola</taxon>
    </lineage>
</organism>
<sequence length="78" mass="9653">MLEKFQMMLEEFKKNKENELIKFDLKTVQQYFEMQDVNKWLKFNAMNKEQVERANSFEKHLQDLLKKLYVPDYQSENV</sequence>
<evidence type="ECO:0000313" key="2">
    <source>
        <dbReference type="Proteomes" id="UP000824093"/>
    </source>
</evidence>
<name>A0A9D1M1V6_9FIRM</name>
<proteinExistence type="predicted"/>
<accession>A0A9D1M1V6</accession>
<evidence type="ECO:0000313" key="1">
    <source>
        <dbReference type="EMBL" id="HIU52348.1"/>
    </source>
</evidence>
<reference evidence="1" key="2">
    <citation type="journal article" date="2021" name="PeerJ">
        <title>Extensive microbial diversity within the chicken gut microbiome revealed by metagenomics and culture.</title>
        <authorList>
            <person name="Gilroy R."/>
            <person name="Ravi A."/>
            <person name="Getino M."/>
            <person name="Pursley I."/>
            <person name="Horton D.L."/>
            <person name="Alikhan N.F."/>
            <person name="Baker D."/>
            <person name="Gharbi K."/>
            <person name="Hall N."/>
            <person name="Watson M."/>
            <person name="Adriaenssens E.M."/>
            <person name="Foster-Nyarko E."/>
            <person name="Jarju S."/>
            <person name="Secka A."/>
            <person name="Antonio M."/>
            <person name="Oren A."/>
            <person name="Chaudhuri R.R."/>
            <person name="La Ragione R."/>
            <person name="Hildebrand F."/>
            <person name="Pallen M.J."/>
        </authorList>
    </citation>
    <scope>NUCLEOTIDE SEQUENCE</scope>
    <source>
        <strain evidence="1">CHK195-15760</strain>
    </source>
</reference>
<dbReference type="AlphaFoldDB" id="A0A9D1M1V6"/>
<dbReference type="Proteomes" id="UP000824093">
    <property type="component" value="Unassembled WGS sequence"/>
</dbReference>
<reference evidence="1" key="1">
    <citation type="submission" date="2020-10" db="EMBL/GenBank/DDBJ databases">
        <authorList>
            <person name="Gilroy R."/>
        </authorList>
    </citation>
    <scope>NUCLEOTIDE SEQUENCE</scope>
    <source>
        <strain evidence="1">CHK195-15760</strain>
    </source>
</reference>
<comment type="caution">
    <text evidence="1">The sequence shown here is derived from an EMBL/GenBank/DDBJ whole genome shotgun (WGS) entry which is preliminary data.</text>
</comment>
<protein>
    <submittedName>
        <fullName evidence="1">Uncharacterized protein</fullName>
    </submittedName>
</protein>